<dbReference type="RefSeq" id="WP_230953118.1">
    <property type="nucleotide sequence ID" value="NZ_KQ956877.1"/>
</dbReference>
<comment type="caution">
    <text evidence="1">The sequence shown here is derived from an EMBL/GenBank/DDBJ whole genome shotgun (WGS) entry which is preliminary data.</text>
</comment>
<evidence type="ECO:0000313" key="2">
    <source>
        <dbReference type="Proteomes" id="UP000070687"/>
    </source>
</evidence>
<accession>A0A133NPW5</accession>
<name>A0A133NPW5_GARVA</name>
<dbReference type="PATRIC" id="fig|2702.100.peg.1366"/>
<feature type="non-terminal residue" evidence="1">
    <location>
        <position position="110"/>
    </location>
</feature>
<dbReference type="EMBL" id="LRQB01000097">
    <property type="protein sequence ID" value="KXA18278.1"/>
    <property type="molecule type" value="Genomic_DNA"/>
</dbReference>
<protein>
    <submittedName>
        <fullName evidence="1">Uncharacterized protein</fullName>
    </submittedName>
</protein>
<sequence>MLKLTKQQIAAVCKAMMQSFRNNVRKAQPQSYTSNVCKALLQSYRINGCRSTTAKLQNRFSQKHNRKATQATFAKHYCKASGTLTEISLLQLCFAKFLSFVYEFWLMCLV</sequence>
<proteinExistence type="predicted"/>
<reference evidence="1 2" key="1">
    <citation type="submission" date="2016-01" db="EMBL/GenBank/DDBJ databases">
        <authorList>
            <person name="Oliw E.H."/>
        </authorList>
    </citation>
    <scope>NUCLEOTIDE SEQUENCE [LARGE SCALE GENOMIC DNA]</scope>
    <source>
        <strain evidence="1 2">PSS_7772B</strain>
    </source>
</reference>
<organism evidence="1 2">
    <name type="scientific">Gardnerella vaginalis</name>
    <dbReference type="NCBI Taxonomy" id="2702"/>
    <lineage>
        <taxon>Bacteria</taxon>
        <taxon>Bacillati</taxon>
        <taxon>Actinomycetota</taxon>
        <taxon>Actinomycetes</taxon>
        <taxon>Bifidobacteriales</taxon>
        <taxon>Bifidobacteriaceae</taxon>
        <taxon>Gardnerella</taxon>
    </lineage>
</organism>
<evidence type="ECO:0000313" key="1">
    <source>
        <dbReference type="EMBL" id="KXA18278.1"/>
    </source>
</evidence>
<dbReference type="AlphaFoldDB" id="A0A133NPW5"/>
<dbReference type="Proteomes" id="UP000070687">
    <property type="component" value="Unassembled WGS sequence"/>
</dbReference>
<gene>
    <name evidence="1" type="ORF">HMPREF3208_01380</name>
</gene>